<dbReference type="PANTHER" id="PTHR34218">
    <property type="entry name" value="PEPTIDASE S45 PENICILLIN AMIDASE"/>
    <property type="match status" value="1"/>
</dbReference>
<dbReference type="InterPro" id="IPR014395">
    <property type="entry name" value="Pen/GL7ACA/AHL_acylase"/>
</dbReference>
<dbReference type="PIRSF" id="PIRSF001227">
    <property type="entry name" value="Pen_acylase"/>
    <property type="match status" value="1"/>
</dbReference>
<keyword evidence="5" id="KW-0106">Calcium</keyword>
<dbReference type="CDD" id="cd03747">
    <property type="entry name" value="Ntn_PGA_like"/>
    <property type="match status" value="1"/>
</dbReference>
<dbReference type="Gene3D" id="2.30.120.10">
    <property type="match status" value="1"/>
</dbReference>
<evidence type="ECO:0000256" key="3">
    <source>
        <dbReference type="ARBA" id="ARBA00023145"/>
    </source>
</evidence>
<dbReference type="EMBL" id="PYGF01000010">
    <property type="protein sequence ID" value="PSL02219.1"/>
    <property type="molecule type" value="Genomic_DNA"/>
</dbReference>
<keyword evidence="5" id="KW-0479">Metal-binding</keyword>
<dbReference type="Proteomes" id="UP000240708">
    <property type="component" value="Unassembled WGS sequence"/>
</dbReference>
<sequence length="798" mass="90599">MKKLILILIILFFAAIAGYQIVKYQHAPNYNGTIEMAGLESEAEVYFDEFGVPHIYAANETDAYMALGYIHAQDRLFQMEMMRRVGTGTLAELLGEDLLEVDKFFRTLGIPKHADWSTVEWLAEGKTPWKTATEAYIKGVNHFIQSGKLPIEYTILGHKPREFTITDVHGIVGYMSFTFAMAMKTDPLVTKMARNLHPDYLKVLSVHTLPEHHIIPNNYPKRDSDTKEILLGSNIHALLEKLPAPLLEGSNSWVIAPSRTASGEVLFLNDTHIGFAQPSVWYEAHIEYPGFSYYGNHLAGMPFGLVGHSRKHSIGLTMFENDDQDFFEEQINPNNPNQTVYGDEFRPMYKRTEKIPVKGKEAIDFEIVESIHGPIMNEVLPDIGKLTSNPVASWWVYVLEPTKALEATWKMAHASSIQEIEDAVRLIHAPGLNVMYGDKEGNIAWWATAKLPIRPAHVNSKIFLDGSNPADEPLGWIPFEENPMSINPPSGFVASANNQPDTLANGIFFPGYYYPGDRWNRIAKTVTARNDWTQQNIKELQLEAINENHPINARSMMMDIDPGIFRGYEPVRAALEKWDGNHDLNSIAPTLYYKWLYHTLHDMMADELGEDDFENFIKTFLYIRSVPKLIRTNDSPWWDNVNTPQKETKKDILEKALKKSLEELKDQMGRDSHNWEWQKCIVLEHPHPLGAKKPLDKIFNVKAPPVTANEESVNKLPFTLNPNGIYRVNSGPAMRIIIDFANVEAAESILPTGQSGNLFSSWYSDQAEMFAKGLYRPMLMNESMIKNAAKGKVVFMKK</sequence>
<evidence type="ECO:0000256" key="5">
    <source>
        <dbReference type="PIRSR" id="PIRSR001227-2"/>
    </source>
</evidence>
<dbReference type="Pfam" id="PF01804">
    <property type="entry name" value="Penicil_amidase"/>
    <property type="match status" value="1"/>
</dbReference>
<proteinExistence type="inferred from homology"/>
<evidence type="ECO:0000256" key="4">
    <source>
        <dbReference type="PIRSR" id="PIRSR001227-1"/>
    </source>
</evidence>
<keyword evidence="3" id="KW-0865">Zymogen</keyword>
<evidence type="ECO:0000256" key="1">
    <source>
        <dbReference type="ARBA" id="ARBA00006586"/>
    </source>
</evidence>
<protein>
    <submittedName>
        <fullName evidence="6">Penicillin amidase</fullName>
    </submittedName>
</protein>
<reference evidence="6 7" key="1">
    <citation type="submission" date="2018-03" db="EMBL/GenBank/DDBJ databases">
        <title>Genomic Encyclopedia of Archaeal and Bacterial Type Strains, Phase II (KMG-II): from individual species to whole genera.</title>
        <authorList>
            <person name="Goeker M."/>
        </authorList>
    </citation>
    <scope>NUCLEOTIDE SEQUENCE [LARGE SCALE GENOMIC DNA]</scope>
    <source>
        <strain evidence="6 7">DSM 28057</strain>
    </source>
</reference>
<comment type="similarity">
    <text evidence="1">Belongs to the peptidase S45 family.</text>
</comment>
<name>A0A2P8DYA9_9BACT</name>
<gene>
    <name evidence="6" type="ORF">CLV48_1101</name>
</gene>
<dbReference type="InterPro" id="IPR029055">
    <property type="entry name" value="Ntn_hydrolases_N"/>
</dbReference>
<feature type="binding site" evidence="5">
    <location>
        <position position="325"/>
    </location>
    <ligand>
        <name>Ca(2+)</name>
        <dbReference type="ChEBI" id="CHEBI:29108"/>
    </ligand>
</feature>
<dbReference type="InterPro" id="IPR043146">
    <property type="entry name" value="Penicillin_amidase_N_B-knob"/>
</dbReference>
<keyword evidence="7" id="KW-1185">Reference proteome</keyword>
<dbReference type="GO" id="GO:0046872">
    <property type="term" value="F:metal ion binding"/>
    <property type="evidence" value="ECO:0007669"/>
    <property type="project" value="UniProtKB-KW"/>
</dbReference>
<dbReference type="Gene3D" id="1.10.439.10">
    <property type="entry name" value="Penicillin Amidohydrolase, domain 1"/>
    <property type="match status" value="1"/>
</dbReference>
<evidence type="ECO:0000313" key="6">
    <source>
        <dbReference type="EMBL" id="PSL02219.1"/>
    </source>
</evidence>
<dbReference type="OrthoDB" id="9759796at2"/>
<dbReference type="AlphaFoldDB" id="A0A2P8DYA9"/>
<dbReference type="InterPro" id="IPR002692">
    <property type="entry name" value="S45"/>
</dbReference>
<dbReference type="Gene3D" id="3.60.20.10">
    <property type="entry name" value="Glutamine Phosphoribosylpyrophosphate, subunit 1, domain 1"/>
    <property type="match status" value="1"/>
</dbReference>
<dbReference type="InterPro" id="IPR043147">
    <property type="entry name" value="Penicillin_amidase_A-knob"/>
</dbReference>
<feature type="active site" description="Nucleophile" evidence="4">
    <location>
        <position position="250"/>
    </location>
</feature>
<feature type="binding site" evidence="5">
    <location>
        <position position="322"/>
    </location>
    <ligand>
        <name>Ca(2+)</name>
        <dbReference type="ChEBI" id="CHEBI:29108"/>
    </ligand>
</feature>
<dbReference type="GO" id="GO:0017000">
    <property type="term" value="P:antibiotic biosynthetic process"/>
    <property type="evidence" value="ECO:0007669"/>
    <property type="project" value="InterPro"/>
</dbReference>
<dbReference type="Gene3D" id="1.10.1400.10">
    <property type="match status" value="1"/>
</dbReference>
<dbReference type="InterPro" id="IPR023343">
    <property type="entry name" value="Penicillin_amidase_dom1"/>
</dbReference>
<dbReference type="PANTHER" id="PTHR34218:SF5">
    <property type="entry name" value="PENICILLIN ACYLASE FAMILY PROTEIN"/>
    <property type="match status" value="1"/>
</dbReference>
<dbReference type="GO" id="GO:0016811">
    <property type="term" value="F:hydrolase activity, acting on carbon-nitrogen (but not peptide) bonds, in linear amides"/>
    <property type="evidence" value="ECO:0007669"/>
    <property type="project" value="InterPro"/>
</dbReference>
<evidence type="ECO:0000256" key="2">
    <source>
        <dbReference type="ARBA" id="ARBA00022801"/>
    </source>
</evidence>
<comment type="caution">
    <text evidence="6">The sequence shown here is derived from an EMBL/GenBank/DDBJ whole genome shotgun (WGS) entry which is preliminary data.</text>
</comment>
<dbReference type="RefSeq" id="WP_106568252.1">
    <property type="nucleotide sequence ID" value="NZ_JAUVYL010000118.1"/>
</dbReference>
<dbReference type="SUPFAM" id="SSF56235">
    <property type="entry name" value="N-terminal nucleophile aminohydrolases (Ntn hydrolases)"/>
    <property type="match status" value="1"/>
</dbReference>
<keyword evidence="2" id="KW-0378">Hydrolase</keyword>
<organism evidence="6 7">
    <name type="scientific">Cecembia rubra</name>
    <dbReference type="NCBI Taxonomy" id="1485585"/>
    <lineage>
        <taxon>Bacteria</taxon>
        <taxon>Pseudomonadati</taxon>
        <taxon>Bacteroidota</taxon>
        <taxon>Cytophagia</taxon>
        <taxon>Cytophagales</taxon>
        <taxon>Cyclobacteriaceae</taxon>
        <taxon>Cecembia</taxon>
    </lineage>
</organism>
<accession>A0A2P8DYA9</accession>
<comment type="cofactor">
    <cofactor evidence="5">
        <name>Ca(2+)</name>
        <dbReference type="ChEBI" id="CHEBI:29108"/>
    </cofactor>
    <text evidence="5">Binds 1 Ca(2+) ion per dimer.</text>
</comment>
<evidence type="ECO:0000313" key="7">
    <source>
        <dbReference type="Proteomes" id="UP000240708"/>
    </source>
</evidence>